<keyword evidence="12" id="KW-0418">Kinase</keyword>
<dbReference type="PANTHER" id="PTHR23092">
    <property type="entry name" value="POLY(A) RNA POLYMERASE"/>
    <property type="match status" value="1"/>
</dbReference>
<reference evidence="12 13" key="1">
    <citation type="submission" date="2020-03" db="EMBL/GenBank/DDBJ databases">
        <title>FDA dAtabase for Regulatory Grade micrObial Sequences (FDA-ARGOS): Supporting development and validation of Infectious Disease Dx tests.</title>
        <authorList>
            <person name="Campos J."/>
            <person name="Goldberg B."/>
            <person name="Tallon L."/>
            <person name="Sadzewicz L."/>
            <person name="Vavikolanu K."/>
            <person name="Mehta A."/>
            <person name="Aluvathingal J."/>
            <person name="Nadendla S."/>
            <person name="Nandy P."/>
            <person name="Geyer C."/>
            <person name="Yan Y."/>
            <person name="Sichtig H."/>
        </authorList>
    </citation>
    <scope>NUCLEOTIDE SEQUENCE [LARGE SCALE GENOMIC DNA]</scope>
    <source>
        <strain evidence="12 13">FDAARGOS_656</strain>
    </source>
</reference>
<comment type="similarity">
    <text evidence="2">Belongs to the DNA polymerase type-B-like family.</text>
</comment>
<dbReference type="Proteomes" id="UP000536275">
    <property type="component" value="Unassembled WGS sequence"/>
</dbReference>
<comment type="caution">
    <text evidence="12">The sequence shown here is derived from an EMBL/GenBank/DDBJ whole genome shotgun (WGS) entry which is preliminary data.</text>
</comment>
<evidence type="ECO:0000259" key="11">
    <source>
        <dbReference type="PROSITE" id="PS50011"/>
    </source>
</evidence>
<dbReference type="Gene3D" id="3.30.200.20">
    <property type="entry name" value="Phosphorylase Kinase, domain 1"/>
    <property type="match status" value="1"/>
</dbReference>
<organism evidence="12 13">
    <name type="scientific">Candida albicans</name>
    <name type="common">Yeast</name>
    <dbReference type="NCBI Taxonomy" id="5476"/>
    <lineage>
        <taxon>Eukaryota</taxon>
        <taxon>Fungi</taxon>
        <taxon>Dikarya</taxon>
        <taxon>Ascomycota</taxon>
        <taxon>Saccharomycotina</taxon>
        <taxon>Pichiomycetes</taxon>
        <taxon>Debaryomycetaceae</taxon>
        <taxon>Candida/Lodderomyces clade</taxon>
        <taxon>Candida</taxon>
    </lineage>
</organism>
<dbReference type="InterPro" id="IPR054708">
    <property type="entry name" value="MTPAP-like_central"/>
</dbReference>
<keyword evidence="8" id="KW-0460">Magnesium</keyword>
<dbReference type="GO" id="GO:0046872">
    <property type="term" value="F:metal ion binding"/>
    <property type="evidence" value="ECO:0007669"/>
    <property type="project" value="UniProtKB-KW"/>
</dbReference>
<dbReference type="SUPFAM" id="SSF56112">
    <property type="entry name" value="Protein kinase-like (PK-like)"/>
    <property type="match status" value="1"/>
</dbReference>
<evidence type="ECO:0000256" key="4">
    <source>
        <dbReference type="ARBA" id="ARBA00022679"/>
    </source>
</evidence>
<evidence type="ECO:0000256" key="7">
    <source>
        <dbReference type="ARBA" id="ARBA00022840"/>
    </source>
</evidence>
<dbReference type="GO" id="GO:0003729">
    <property type="term" value="F:mRNA binding"/>
    <property type="evidence" value="ECO:0007669"/>
    <property type="project" value="TreeGrafter"/>
</dbReference>
<dbReference type="InterPro" id="IPR017441">
    <property type="entry name" value="Protein_kinase_ATP_BS"/>
</dbReference>
<dbReference type="GO" id="GO:0031123">
    <property type="term" value="P:RNA 3'-end processing"/>
    <property type="evidence" value="ECO:0007669"/>
    <property type="project" value="TreeGrafter"/>
</dbReference>
<dbReference type="Pfam" id="PF22600">
    <property type="entry name" value="MTPAP-like_central"/>
    <property type="match status" value="1"/>
</dbReference>
<dbReference type="InterPro" id="IPR008271">
    <property type="entry name" value="Ser/Thr_kinase_AS"/>
</dbReference>
<dbReference type="PROSITE" id="PS00108">
    <property type="entry name" value="PROTEIN_KINASE_ST"/>
    <property type="match status" value="1"/>
</dbReference>
<dbReference type="Pfam" id="PF00069">
    <property type="entry name" value="Pkinase"/>
    <property type="match status" value="1"/>
</dbReference>
<sequence length="1028" mass="118604">MSIIPYNNNKDVLYHNPNDGIVVVHDPRENTIKLLSTVASEARGESNGSQRTRRPSQAFNNDQFPHTTSMTKCPNCGFTWNEFNKSGPRRSSSHSSSGLFNISLPQEYLSQSFIHTDYFKLLGKLPSNEEHACKSTLNNSLPEGVFNQGYFKRFFKKIDPYTLGSGAHAQVYKVNYILNNIVLGTYAVKRINIGGQLEFLQQVLNEVLILYELSTTGANENNLIRYNHVWLEMGELDDSNSIFFPTPKLADRRDMKVPYVFILQQYCDGGHLEDLIKCNFTIEENLTWKEKVELERKKRRAVKVGDETLPKRKQWLSTFEIWKFFHDVANGVNYLHQNGILHRDMKPSNCLLDVKYVPHEMKSTFESQEDFESHLYNLPRVLVSDFGEGKFIEKRQNVNLENLSDRQGNTGTLEFTAPELWLYSRDPKFGKDGKKFYNDFTYESDIYSLGLILCYLCIGKLPFSDMIRDENDPQEARSKIMNWYNNLSSASFSEWFESQIHDREGVMDECMEDFQKLAFKMIKGEDEVVDNGTTSRIGSKDILLYLNNIKWERFIITGHTFTSGNSWSMSNELAIIEKDDSDLHSFNKDRVPSLLQNEVFSDDEDDDIEYEGRHDSDHINLTEDEFEEDISRTYFDSTDSVKSNFFQTHKFKTVPVYCSELLLLEYLSFYSPKIVTRNNVISTLKKEIGKFWPGTETHVFGSCATDLYLPGSDIDMVVVSETGDYENRSRLYQLSTFLRTKKLAKNVEVIASAKVPIIKFVDPVSELHIDVSFERTNGLDAAKRIRRWLISTPGLRELVLVIKQFLRSRRLNNVHVGGLGDNLGVLLIEFFELYGRNFSYDNLILSLDRDTEEPRYEKKGNHPILNTARNTFSIVIQDPADTTNNITRSSYNLRDLKKAFGGAYQLLVEKCYQLNAASYKQRLGQSILGDIIKYNGKERDFNDDRHKVVNHALISHEEELMTKVMGSMAMIMESFLSLEDSSDVEELSAKDVAGKFEDEPYIPKLKKSKSNLDKDIKRDYWRQKGLDL</sequence>
<dbReference type="GO" id="GO:1990817">
    <property type="term" value="F:poly(A) RNA polymerase activity"/>
    <property type="evidence" value="ECO:0007669"/>
    <property type="project" value="UniProtKB-EC"/>
</dbReference>
<dbReference type="AlphaFoldDB" id="A0A8H6BSE0"/>
<dbReference type="GO" id="GO:0031499">
    <property type="term" value="C:TRAMP complex"/>
    <property type="evidence" value="ECO:0007669"/>
    <property type="project" value="TreeGrafter"/>
</dbReference>
<dbReference type="FunFam" id="1.10.510.10:FF:002322">
    <property type="entry name" value="Protein kinase"/>
    <property type="match status" value="1"/>
</dbReference>
<dbReference type="GO" id="GO:0030447">
    <property type="term" value="P:filamentous growth"/>
    <property type="evidence" value="ECO:0007669"/>
    <property type="project" value="UniProtKB-ARBA"/>
</dbReference>
<accession>A0A8H6BSE0</accession>
<feature type="compositionally biased region" description="Polar residues" evidence="10">
    <location>
        <begin position="46"/>
        <end position="65"/>
    </location>
</feature>
<dbReference type="GO" id="GO:0005730">
    <property type="term" value="C:nucleolus"/>
    <property type="evidence" value="ECO:0007669"/>
    <property type="project" value="TreeGrafter"/>
</dbReference>
<feature type="region of interest" description="Disordered" evidence="10">
    <location>
        <begin position="39"/>
        <end position="65"/>
    </location>
</feature>
<dbReference type="InterPro" id="IPR002058">
    <property type="entry name" value="PAP_assoc"/>
</dbReference>
<evidence type="ECO:0000256" key="2">
    <source>
        <dbReference type="ARBA" id="ARBA00008593"/>
    </source>
</evidence>
<keyword evidence="5" id="KW-0479">Metal-binding</keyword>
<evidence type="ECO:0000256" key="1">
    <source>
        <dbReference type="ARBA" id="ARBA00001936"/>
    </source>
</evidence>
<dbReference type="CDD" id="cd05402">
    <property type="entry name" value="NT_PAP_TUTase"/>
    <property type="match status" value="1"/>
</dbReference>
<evidence type="ECO:0000256" key="6">
    <source>
        <dbReference type="ARBA" id="ARBA00022741"/>
    </source>
</evidence>
<dbReference type="Gene3D" id="1.10.510.10">
    <property type="entry name" value="Transferase(Phosphotransferase) domain 1"/>
    <property type="match status" value="1"/>
</dbReference>
<dbReference type="FunFam" id="3.30.460.10:FF:000006">
    <property type="entry name" value="non-canonical poly(A) RNA polymerase PAPD5"/>
    <property type="match status" value="1"/>
</dbReference>
<dbReference type="GO" id="GO:0005524">
    <property type="term" value="F:ATP binding"/>
    <property type="evidence" value="ECO:0007669"/>
    <property type="project" value="UniProtKB-UniRule"/>
</dbReference>
<dbReference type="GO" id="GO:0043634">
    <property type="term" value="P:polyadenylation-dependent ncRNA catabolic process"/>
    <property type="evidence" value="ECO:0007669"/>
    <property type="project" value="TreeGrafter"/>
</dbReference>
<gene>
    <name evidence="12" type="ORF">FOB64_006214</name>
</gene>
<evidence type="ECO:0000313" key="13">
    <source>
        <dbReference type="Proteomes" id="UP000536275"/>
    </source>
</evidence>
<dbReference type="PROSITE" id="PS00107">
    <property type="entry name" value="PROTEIN_KINASE_ATP"/>
    <property type="match status" value="1"/>
</dbReference>
<dbReference type="GO" id="GO:0004672">
    <property type="term" value="F:protein kinase activity"/>
    <property type="evidence" value="ECO:0007669"/>
    <property type="project" value="InterPro"/>
</dbReference>
<keyword evidence="4" id="KW-0808">Transferase</keyword>
<dbReference type="InterPro" id="IPR045862">
    <property type="entry name" value="Trf4-like"/>
</dbReference>
<dbReference type="Pfam" id="PF03828">
    <property type="entry name" value="PAP_assoc"/>
    <property type="match status" value="1"/>
</dbReference>
<dbReference type="EC" id="2.7.7.19" evidence="3"/>
<keyword evidence="7 9" id="KW-0067">ATP-binding</keyword>
<dbReference type="InterPro" id="IPR011009">
    <property type="entry name" value="Kinase-like_dom_sf"/>
</dbReference>
<feature type="binding site" evidence="9">
    <location>
        <position position="189"/>
    </location>
    <ligand>
        <name>ATP</name>
        <dbReference type="ChEBI" id="CHEBI:30616"/>
    </ligand>
</feature>
<keyword evidence="6 9" id="KW-0547">Nucleotide-binding</keyword>
<evidence type="ECO:0000313" key="12">
    <source>
        <dbReference type="EMBL" id="KAF6063213.1"/>
    </source>
</evidence>
<dbReference type="PANTHER" id="PTHR23092:SF15">
    <property type="entry name" value="INACTIVE NON-CANONICAL POLY(A) RNA POLYMERASE PROTEIN TRF4-2-RELATED"/>
    <property type="match status" value="1"/>
</dbReference>
<evidence type="ECO:0000256" key="9">
    <source>
        <dbReference type="PROSITE-ProRule" id="PRU10141"/>
    </source>
</evidence>
<evidence type="ECO:0000256" key="5">
    <source>
        <dbReference type="ARBA" id="ARBA00022723"/>
    </source>
</evidence>
<dbReference type="InterPro" id="IPR000719">
    <property type="entry name" value="Prot_kinase_dom"/>
</dbReference>
<dbReference type="Gene3D" id="3.30.460.10">
    <property type="entry name" value="Beta Polymerase, domain 2"/>
    <property type="match status" value="1"/>
</dbReference>
<dbReference type="EMBL" id="JABWAD010000061">
    <property type="protein sequence ID" value="KAF6063213.1"/>
    <property type="molecule type" value="Genomic_DNA"/>
</dbReference>
<dbReference type="InterPro" id="IPR043519">
    <property type="entry name" value="NT_sf"/>
</dbReference>
<dbReference type="Gene3D" id="1.10.1410.10">
    <property type="match status" value="1"/>
</dbReference>
<feature type="domain" description="Protein kinase" evidence="11">
    <location>
        <begin position="157"/>
        <end position="562"/>
    </location>
</feature>
<proteinExistence type="inferred from homology"/>
<evidence type="ECO:0000256" key="10">
    <source>
        <dbReference type="SAM" id="MobiDB-lite"/>
    </source>
</evidence>
<dbReference type="SUPFAM" id="SSF81301">
    <property type="entry name" value="Nucleotidyltransferase"/>
    <property type="match status" value="1"/>
</dbReference>
<dbReference type="SMART" id="SM00220">
    <property type="entry name" value="S_TKc"/>
    <property type="match status" value="1"/>
</dbReference>
<comment type="cofactor">
    <cofactor evidence="1">
        <name>Mn(2+)</name>
        <dbReference type="ChEBI" id="CHEBI:29035"/>
    </cofactor>
</comment>
<dbReference type="PROSITE" id="PS50011">
    <property type="entry name" value="PROTEIN_KINASE_DOM"/>
    <property type="match status" value="1"/>
</dbReference>
<name>A0A8H6BSE0_CANAX</name>
<evidence type="ECO:0000256" key="3">
    <source>
        <dbReference type="ARBA" id="ARBA00012388"/>
    </source>
</evidence>
<protein>
    <recommendedName>
        <fullName evidence="3">polynucleotide adenylyltransferase</fullName>
        <ecNumber evidence="3">2.7.7.19</ecNumber>
    </recommendedName>
</protein>
<evidence type="ECO:0000256" key="8">
    <source>
        <dbReference type="ARBA" id="ARBA00022842"/>
    </source>
</evidence>
<dbReference type="GO" id="GO:0010605">
    <property type="term" value="P:negative regulation of macromolecule metabolic process"/>
    <property type="evidence" value="ECO:0007669"/>
    <property type="project" value="UniProtKB-ARBA"/>
</dbReference>
<dbReference type="SUPFAM" id="SSF81631">
    <property type="entry name" value="PAP/OAS1 substrate-binding domain"/>
    <property type="match status" value="1"/>
</dbReference>